<evidence type="ECO:0000256" key="4">
    <source>
        <dbReference type="ARBA" id="ARBA00022496"/>
    </source>
</evidence>
<dbReference type="Pfam" id="PF00593">
    <property type="entry name" value="TonB_dep_Rec_b-barrel"/>
    <property type="match status" value="1"/>
</dbReference>
<reference evidence="14 15" key="1">
    <citation type="submission" date="2018-03" db="EMBL/GenBank/DDBJ databases">
        <title>Genomic Encyclopedia of Archaeal and Bacterial Type Strains, Phase II (KMG-II): from individual species to whole genera.</title>
        <authorList>
            <person name="Goeker M."/>
        </authorList>
    </citation>
    <scope>NUCLEOTIDE SEQUENCE [LARGE SCALE GENOMIC DNA]</scope>
    <source>
        <strain evidence="14 15">DSM 29057</strain>
    </source>
</reference>
<dbReference type="GO" id="GO:0006826">
    <property type="term" value="P:iron ion transport"/>
    <property type="evidence" value="ECO:0007669"/>
    <property type="project" value="UniProtKB-KW"/>
</dbReference>
<dbReference type="Gene3D" id="2.170.130.10">
    <property type="entry name" value="TonB-dependent receptor, plug domain"/>
    <property type="match status" value="1"/>
</dbReference>
<protein>
    <submittedName>
        <fullName evidence="14">TonB-linked SusC/RagA family outer membrane protein</fullName>
    </submittedName>
</protein>
<evidence type="ECO:0000256" key="6">
    <source>
        <dbReference type="ARBA" id="ARBA00023004"/>
    </source>
</evidence>
<dbReference type="FunFam" id="2.170.130.10:FF:000008">
    <property type="entry name" value="SusC/RagA family TonB-linked outer membrane protein"/>
    <property type="match status" value="1"/>
</dbReference>
<keyword evidence="7 11" id="KW-0798">TonB box</keyword>
<dbReference type="NCBIfam" id="TIGR04056">
    <property type="entry name" value="OMP_RagA_SusC"/>
    <property type="match status" value="1"/>
</dbReference>
<evidence type="ECO:0000256" key="10">
    <source>
        <dbReference type="PROSITE-ProRule" id="PRU01360"/>
    </source>
</evidence>
<evidence type="ECO:0000256" key="12">
    <source>
        <dbReference type="SAM" id="MobiDB-lite"/>
    </source>
</evidence>
<name>A0A2P8FAX7_9BACT</name>
<dbReference type="AlphaFoldDB" id="A0A2P8FAX7"/>
<keyword evidence="15" id="KW-1185">Reference proteome</keyword>
<dbReference type="GO" id="GO:0009279">
    <property type="term" value="C:cell outer membrane"/>
    <property type="evidence" value="ECO:0007669"/>
    <property type="project" value="UniProtKB-SubCell"/>
</dbReference>
<comment type="similarity">
    <text evidence="10 11">Belongs to the TonB-dependent receptor family.</text>
</comment>
<dbReference type="Proteomes" id="UP000241964">
    <property type="component" value="Unassembled WGS sequence"/>
</dbReference>
<dbReference type="InterPro" id="IPR037066">
    <property type="entry name" value="Plug_dom_sf"/>
</dbReference>
<dbReference type="EMBL" id="PYAS01000029">
    <property type="protein sequence ID" value="PSL18802.1"/>
    <property type="molecule type" value="Genomic_DNA"/>
</dbReference>
<dbReference type="InterPro" id="IPR036942">
    <property type="entry name" value="Beta-barrel_TonB_sf"/>
</dbReference>
<dbReference type="SMART" id="SM00965">
    <property type="entry name" value="STN"/>
    <property type="match status" value="1"/>
</dbReference>
<dbReference type="InterPro" id="IPR000531">
    <property type="entry name" value="Beta-barrel_TonB"/>
</dbReference>
<keyword evidence="3 10" id="KW-1134">Transmembrane beta strand</keyword>
<dbReference type="InterPro" id="IPR023996">
    <property type="entry name" value="TonB-dep_OMP_SusC/RagA"/>
</dbReference>
<gene>
    <name evidence="14" type="ORF">CLV60_12931</name>
</gene>
<dbReference type="Gene3D" id="3.55.50.30">
    <property type="match status" value="1"/>
</dbReference>
<dbReference type="InterPro" id="IPR012910">
    <property type="entry name" value="Plug_dom"/>
</dbReference>
<dbReference type="Gene3D" id="2.60.40.1120">
    <property type="entry name" value="Carboxypeptidase-like, regulatory domain"/>
    <property type="match status" value="1"/>
</dbReference>
<dbReference type="PROSITE" id="PS52016">
    <property type="entry name" value="TONB_DEPENDENT_REC_3"/>
    <property type="match status" value="1"/>
</dbReference>
<evidence type="ECO:0000256" key="5">
    <source>
        <dbReference type="ARBA" id="ARBA00022692"/>
    </source>
</evidence>
<dbReference type="InterPro" id="IPR039426">
    <property type="entry name" value="TonB-dep_rcpt-like"/>
</dbReference>
<comment type="caution">
    <text evidence="14">The sequence shown here is derived from an EMBL/GenBank/DDBJ whole genome shotgun (WGS) entry which is preliminary data.</text>
</comment>
<evidence type="ECO:0000256" key="8">
    <source>
        <dbReference type="ARBA" id="ARBA00023136"/>
    </source>
</evidence>
<evidence type="ECO:0000259" key="13">
    <source>
        <dbReference type="SMART" id="SM00965"/>
    </source>
</evidence>
<keyword evidence="9 10" id="KW-0998">Cell outer membrane</keyword>
<feature type="region of interest" description="Disordered" evidence="12">
    <location>
        <begin position="909"/>
        <end position="928"/>
    </location>
</feature>
<dbReference type="InterPro" id="IPR023997">
    <property type="entry name" value="TonB-dep_OMP_SusC/RagA_CS"/>
</dbReference>
<evidence type="ECO:0000256" key="7">
    <source>
        <dbReference type="ARBA" id="ARBA00023077"/>
    </source>
</evidence>
<dbReference type="Pfam" id="PF07715">
    <property type="entry name" value="Plug"/>
    <property type="match status" value="1"/>
</dbReference>
<accession>A0A2P8FAX7</accession>
<evidence type="ECO:0000256" key="11">
    <source>
        <dbReference type="RuleBase" id="RU003357"/>
    </source>
</evidence>
<dbReference type="Pfam" id="PF07660">
    <property type="entry name" value="STN"/>
    <property type="match status" value="1"/>
</dbReference>
<dbReference type="Gene3D" id="2.40.170.20">
    <property type="entry name" value="TonB-dependent receptor, beta-barrel domain"/>
    <property type="match status" value="1"/>
</dbReference>
<proteinExistence type="inferred from homology"/>
<evidence type="ECO:0000256" key="9">
    <source>
        <dbReference type="ARBA" id="ARBA00023237"/>
    </source>
</evidence>
<dbReference type="NCBIfam" id="TIGR04057">
    <property type="entry name" value="SusC_RagA_signa"/>
    <property type="match status" value="1"/>
</dbReference>
<feature type="domain" description="Secretin/TonB short N-terminal" evidence="13">
    <location>
        <begin position="43"/>
        <end position="94"/>
    </location>
</feature>
<evidence type="ECO:0000256" key="2">
    <source>
        <dbReference type="ARBA" id="ARBA00022448"/>
    </source>
</evidence>
<evidence type="ECO:0000313" key="14">
    <source>
        <dbReference type="EMBL" id="PSL18802.1"/>
    </source>
</evidence>
<evidence type="ECO:0000313" key="15">
    <source>
        <dbReference type="Proteomes" id="UP000241964"/>
    </source>
</evidence>
<dbReference type="InterPro" id="IPR008969">
    <property type="entry name" value="CarboxyPept-like_regulatory"/>
</dbReference>
<sequence length="1106" mass="120076">MLFLMFFSCVYAFAGVNAQKVTLSQRNVPIKEVLNSIARETGIIFWYDNGLTELDRNVSISVKEAPITQVLDRLLNRTRLTYTQIDKTIVIKRKAEPGPTGAAIPKRSPVKSAAASVMLREVSGKVTDEKGEGLPGVNVVLKGTTTGTSTDINGKYTISFEEGGAPVVLSFSFVGYVSQEVTVGAQTSINIQLVTDSKSLDELVVVGYGVQKKRDVTGAIVSVSEGNFTQGPNQNAAQLINGRAPGVNVSQASSAPGGATRVRVRGANSINGNNDVLYVIDGLPSVSIADLSPEDITSIEVLKDASASAIYGTRAANGVILITTKTGGKDKSELRYSGYYGIQSVAKRIDVLNGNQYMNLLNDLRAAAGREPVYSADEIARVGAGTNWQDEIFRNSAPVQNHQLSMSGGTEKGNYYVGLNYFNQQGLVKESQFKKFNLRTNVSFKPKSFIDFKLNANFTRGVNNQILVSNAANEAAGPINTAIQFDPTLPAGLDQSGKYYLNNFIALDNPLALIDGVDMVDVRNAFYGTLSTDIHFSKDLTGTIRVGGDVLSTQGSYYNNRMTINGKSSGGIGSKSGSEQNHWLSEFLLNYNKKLGKAHQLGLMAGTTFEQFGTAGLSASNRGFLSDVTGSDLLQSGDNLNGDAVSSDRSRNRLHSILGRANYSINDRYLLTASVRVDGTSRFAENHKYAVFPSLALAWRVSDEAFFRGLSRTVSDLKLRAGYGKLGNQGIQNYETLQTLVSGGSAIFGNSISQGVIPARLPNANLRWETTSEYNIGLDYGLFGNRIYGSIEYYVRKTNDQLFNKPLPAVVGYSSIRVNFGQVRNSGFDFGLNSVNIRRKGLEWTSMLSVSTLKNEVTQLPDFIPQVLTGTLGSFISNYMIVQKGSAMQSYYGYQIDGIFQNEAEIKESAQPGAKPGEPRFRDQNGDNVINTNDQVVLGNPFPKLTFGLNNHVAYKGFTLDVFVQAVSGIHTLNGNMAETLLPTNEYRNRLAEVALNRWTPENPSTKYPSGVNAANYFSGRIVNSLTVQNASFFRLKNVVLGYNVPLKSNPAISKVNVYAAMDNIFTATKMIGFDPDANATGGVTKANYNDYPLNRTLRLGVNVTF</sequence>
<keyword evidence="8 10" id="KW-0472">Membrane</keyword>
<dbReference type="Pfam" id="PF13715">
    <property type="entry name" value="CarbopepD_reg_2"/>
    <property type="match status" value="1"/>
</dbReference>
<comment type="subcellular location">
    <subcellularLocation>
        <location evidence="1 10">Cell outer membrane</location>
        <topology evidence="1 10">Multi-pass membrane protein</topology>
    </subcellularLocation>
</comment>
<evidence type="ECO:0000256" key="3">
    <source>
        <dbReference type="ARBA" id="ARBA00022452"/>
    </source>
</evidence>
<organism evidence="14 15">
    <name type="scientific">Dyadobacter jiangsuensis</name>
    <dbReference type="NCBI Taxonomy" id="1591085"/>
    <lineage>
        <taxon>Bacteria</taxon>
        <taxon>Pseudomonadati</taxon>
        <taxon>Bacteroidota</taxon>
        <taxon>Cytophagia</taxon>
        <taxon>Cytophagales</taxon>
        <taxon>Spirosomataceae</taxon>
        <taxon>Dyadobacter</taxon>
    </lineage>
</organism>
<dbReference type="InterPro" id="IPR011662">
    <property type="entry name" value="Secretin/TonB_short_N"/>
</dbReference>
<keyword evidence="4" id="KW-0406">Ion transport</keyword>
<keyword evidence="6" id="KW-0408">Iron</keyword>
<evidence type="ECO:0000256" key="1">
    <source>
        <dbReference type="ARBA" id="ARBA00004571"/>
    </source>
</evidence>
<keyword evidence="5 10" id="KW-0812">Transmembrane</keyword>
<keyword evidence="4" id="KW-0410">Iron transport</keyword>
<dbReference type="SUPFAM" id="SSF56935">
    <property type="entry name" value="Porins"/>
    <property type="match status" value="1"/>
</dbReference>
<dbReference type="SUPFAM" id="SSF49464">
    <property type="entry name" value="Carboxypeptidase regulatory domain-like"/>
    <property type="match status" value="1"/>
</dbReference>
<keyword evidence="2 10" id="KW-0813">Transport</keyword>